<name>A0A1I4ZHC8_9MICO</name>
<evidence type="ECO:0000256" key="6">
    <source>
        <dbReference type="SAM" id="Phobius"/>
    </source>
</evidence>
<dbReference type="GO" id="GO:0005886">
    <property type="term" value="C:plasma membrane"/>
    <property type="evidence" value="ECO:0007669"/>
    <property type="project" value="UniProtKB-SubCell"/>
</dbReference>
<accession>A0A1I4ZHC8</accession>
<feature type="transmembrane region" description="Helical" evidence="6">
    <location>
        <begin position="6"/>
        <end position="29"/>
    </location>
</feature>
<sequence>MVPVSATAAWGLVLGVALGLGLWSVLAVLPRMGGPTLADRVAPYLVDVSEGARLFTVKRTVDPLPILGTLLAPTVHRLVELLARILGGNAVVQHRLGQAGSTSTVHRFRAEQLCWAVGGFGVGILLSTAAATNGSLPTVLVVALPLGGAVVGAIARDALLKRAAGHRLARISAELPTVLEFMSLSLSAGEGILDSIRRVGRVGSGELSREFRATVGSVHTGIPLASALAELAGRVDLPALTRCVEQLVAALERGSPLAEVLRAQAQDARDEAKHRLLEAAGKKEVAMLVPLVFLILPLSVLFAIYPGIFVLQSGF</sequence>
<evidence type="ECO:0000259" key="7">
    <source>
        <dbReference type="Pfam" id="PF00482"/>
    </source>
</evidence>
<organism evidence="8 9">
    <name type="scientific">Mycetocola miduiensis</name>
    <dbReference type="NCBI Taxonomy" id="995034"/>
    <lineage>
        <taxon>Bacteria</taxon>
        <taxon>Bacillati</taxon>
        <taxon>Actinomycetota</taxon>
        <taxon>Actinomycetes</taxon>
        <taxon>Micrococcales</taxon>
        <taxon>Microbacteriaceae</taxon>
        <taxon>Mycetocola</taxon>
    </lineage>
</organism>
<dbReference type="Proteomes" id="UP000198867">
    <property type="component" value="Unassembled WGS sequence"/>
</dbReference>
<dbReference type="InterPro" id="IPR018076">
    <property type="entry name" value="T2SS_GspF_dom"/>
</dbReference>
<proteinExistence type="predicted"/>
<reference evidence="9" key="1">
    <citation type="submission" date="2016-10" db="EMBL/GenBank/DDBJ databases">
        <authorList>
            <person name="Varghese N."/>
            <person name="Submissions S."/>
        </authorList>
    </citation>
    <scope>NUCLEOTIDE SEQUENCE [LARGE SCALE GENOMIC DNA]</scope>
    <source>
        <strain evidence="9">CGMCC 1.11101</strain>
    </source>
</reference>
<evidence type="ECO:0000256" key="2">
    <source>
        <dbReference type="ARBA" id="ARBA00022475"/>
    </source>
</evidence>
<feature type="domain" description="Type II secretion system protein GspF" evidence="7">
    <location>
        <begin position="179"/>
        <end position="302"/>
    </location>
</feature>
<keyword evidence="4 6" id="KW-1133">Transmembrane helix</keyword>
<dbReference type="PANTHER" id="PTHR35007:SF4">
    <property type="entry name" value="CONSERVED TRANSMEMBRANE PROTEIN-RELATED"/>
    <property type="match status" value="1"/>
</dbReference>
<feature type="transmembrane region" description="Helical" evidence="6">
    <location>
        <begin position="138"/>
        <end position="160"/>
    </location>
</feature>
<dbReference type="Pfam" id="PF00482">
    <property type="entry name" value="T2SSF"/>
    <property type="match status" value="1"/>
</dbReference>
<evidence type="ECO:0000256" key="3">
    <source>
        <dbReference type="ARBA" id="ARBA00022692"/>
    </source>
</evidence>
<evidence type="ECO:0000313" key="9">
    <source>
        <dbReference type="Proteomes" id="UP000198867"/>
    </source>
</evidence>
<evidence type="ECO:0000256" key="5">
    <source>
        <dbReference type="ARBA" id="ARBA00023136"/>
    </source>
</evidence>
<dbReference type="InterPro" id="IPR042094">
    <property type="entry name" value="T2SS_GspF_sf"/>
</dbReference>
<protein>
    <submittedName>
        <fullName evidence="8">Tight adherence protein C</fullName>
    </submittedName>
</protein>
<evidence type="ECO:0000313" key="8">
    <source>
        <dbReference type="EMBL" id="SFN49695.1"/>
    </source>
</evidence>
<keyword evidence="3 6" id="KW-0812">Transmembrane</keyword>
<gene>
    <name evidence="8" type="ORF">SAMN05216219_0819</name>
</gene>
<evidence type="ECO:0000256" key="4">
    <source>
        <dbReference type="ARBA" id="ARBA00022989"/>
    </source>
</evidence>
<dbReference type="EMBL" id="FOVM01000002">
    <property type="protein sequence ID" value="SFN49695.1"/>
    <property type="molecule type" value="Genomic_DNA"/>
</dbReference>
<keyword evidence="2" id="KW-1003">Cell membrane</keyword>
<feature type="transmembrane region" description="Helical" evidence="6">
    <location>
        <begin position="113"/>
        <end position="132"/>
    </location>
</feature>
<dbReference type="STRING" id="995034.SAMN05216219_0819"/>
<comment type="subcellular location">
    <subcellularLocation>
        <location evidence="1">Cell membrane</location>
        <topology evidence="1">Multi-pass membrane protein</topology>
    </subcellularLocation>
</comment>
<evidence type="ECO:0000256" key="1">
    <source>
        <dbReference type="ARBA" id="ARBA00004651"/>
    </source>
</evidence>
<keyword evidence="5 6" id="KW-0472">Membrane</keyword>
<dbReference type="PANTHER" id="PTHR35007">
    <property type="entry name" value="INTEGRAL MEMBRANE PROTEIN-RELATED"/>
    <property type="match status" value="1"/>
</dbReference>
<keyword evidence="9" id="KW-1185">Reference proteome</keyword>
<dbReference type="AlphaFoldDB" id="A0A1I4ZHC8"/>
<dbReference type="Gene3D" id="1.20.81.30">
    <property type="entry name" value="Type II secretion system (T2SS), domain F"/>
    <property type="match status" value="1"/>
</dbReference>
<feature type="transmembrane region" description="Helical" evidence="6">
    <location>
        <begin position="285"/>
        <end position="308"/>
    </location>
</feature>